<evidence type="ECO:0000256" key="8">
    <source>
        <dbReference type="RuleBase" id="RU362002"/>
    </source>
</evidence>
<feature type="transmembrane region" description="Helical" evidence="8">
    <location>
        <begin position="158"/>
        <end position="177"/>
    </location>
</feature>
<evidence type="ECO:0000313" key="10">
    <source>
        <dbReference type="EMBL" id="MBB5063946.1"/>
    </source>
</evidence>
<dbReference type="InterPro" id="IPR018047">
    <property type="entry name" value="Ammonium_transpt_CS"/>
</dbReference>
<dbReference type="RefSeq" id="WP_184255485.1">
    <property type="nucleotide sequence ID" value="NZ_JACHIO010000008.1"/>
</dbReference>
<evidence type="ECO:0000256" key="5">
    <source>
        <dbReference type="ARBA" id="ARBA00022989"/>
    </source>
</evidence>
<dbReference type="GO" id="GO:0008519">
    <property type="term" value="F:ammonium channel activity"/>
    <property type="evidence" value="ECO:0007669"/>
    <property type="project" value="InterPro"/>
</dbReference>
<protein>
    <recommendedName>
        <fullName evidence="8">Ammonium transporter</fullName>
    </recommendedName>
</protein>
<dbReference type="GO" id="GO:0097272">
    <property type="term" value="P:ammonium homeostasis"/>
    <property type="evidence" value="ECO:0007669"/>
    <property type="project" value="TreeGrafter"/>
</dbReference>
<dbReference type="Proteomes" id="UP000584867">
    <property type="component" value="Unassembled WGS sequence"/>
</dbReference>
<evidence type="ECO:0000313" key="11">
    <source>
        <dbReference type="Proteomes" id="UP000584867"/>
    </source>
</evidence>
<dbReference type="InterPro" id="IPR024041">
    <property type="entry name" value="NH4_transpt_AmtB-like_dom"/>
</dbReference>
<feature type="transmembrane region" description="Helical" evidence="8">
    <location>
        <begin position="41"/>
        <end position="63"/>
    </location>
</feature>
<feature type="transmembrane region" description="Helical" evidence="8">
    <location>
        <begin position="351"/>
        <end position="369"/>
    </location>
</feature>
<reference evidence="10 11" key="1">
    <citation type="submission" date="2020-08" db="EMBL/GenBank/DDBJ databases">
        <title>Genomic Encyclopedia of Type Strains, Phase IV (KMG-V): Genome sequencing to study the core and pangenomes of soil and plant-associated prokaryotes.</title>
        <authorList>
            <person name="Whitman W."/>
        </authorList>
    </citation>
    <scope>NUCLEOTIDE SEQUENCE [LARGE SCALE GENOMIC DNA]</scope>
    <source>
        <strain evidence="10 11">X5P3</strain>
    </source>
</reference>
<comment type="caution">
    <text evidence="10">The sequence shown here is derived from an EMBL/GenBank/DDBJ whole genome shotgun (WGS) entry which is preliminary data.</text>
</comment>
<dbReference type="Pfam" id="PF00909">
    <property type="entry name" value="Ammonium_transp"/>
    <property type="match status" value="1"/>
</dbReference>
<feature type="transmembrane region" description="Helical" evidence="8">
    <location>
        <begin position="401"/>
        <end position="422"/>
    </location>
</feature>
<keyword evidence="4 8" id="KW-0812">Transmembrane</keyword>
<evidence type="ECO:0000256" key="2">
    <source>
        <dbReference type="ARBA" id="ARBA00005887"/>
    </source>
</evidence>
<evidence type="ECO:0000256" key="1">
    <source>
        <dbReference type="ARBA" id="ARBA00004141"/>
    </source>
</evidence>
<comment type="subcellular location">
    <subcellularLocation>
        <location evidence="8">Cell membrane</location>
        <topology evidence="8">Multi-pass membrane protein</topology>
    </subcellularLocation>
    <subcellularLocation>
        <location evidence="1">Membrane</location>
        <topology evidence="1">Multi-pass membrane protein</topology>
    </subcellularLocation>
</comment>
<dbReference type="PANTHER" id="PTHR11730:SF6">
    <property type="entry name" value="AMMONIUM TRANSPORTER"/>
    <property type="match status" value="1"/>
</dbReference>
<dbReference type="InterPro" id="IPR029020">
    <property type="entry name" value="Ammonium/urea_transptr"/>
</dbReference>
<dbReference type="EMBL" id="JACHIO010000008">
    <property type="protein sequence ID" value="MBB5063946.1"/>
    <property type="molecule type" value="Genomic_DNA"/>
</dbReference>
<keyword evidence="6 8" id="KW-0472">Membrane</keyword>
<evidence type="ECO:0000259" key="9">
    <source>
        <dbReference type="Pfam" id="PF00909"/>
    </source>
</evidence>
<feature type="transmembrane region" description="Helical" evidence="8">
    <location>
        <begin position="118"/>
        <end position="138"/>
    </location>
</feature>
<feature type="transmembrane region" description="Helical" evidence="8">
    <location>
        <begin position="243"/>
        <end position="264"/>
    </location>
</feature>
<comment type="similarity">
    <text evidence="2 8">Belongs to the ammonia transporter channel (TC 1.A.11.2) family.</text>
</comment>
<proteinExistence type="inferred from homology"/>
<evidence type="ECO:0000256" key="7">
    <source>
        <dbReference type="ARBA" id="ARBA00023177"/>
    </source>
</evidence>
<feature type="transmembrane region" description="Helical" evidence="8">
    <location>
        <begin position="322"/>
        <end position="339"/>
    </location>
</feature>
<keyword evidence="3 8" id="KW-0813">Transport</keyword>
<feature type="transmembrane region" description="Helical" evidence="8">
    <location>
        <begin position="285"/>
        <end position="302"/>
    </location>
</feature>
<organism evidence="10 11">
    <name type="scientific">Granulicella mallensis</name>
    <dbReference type="NCBI Taxonomy" id="940614"/>
    <lineage>
        <taxon>Bacteria</taxon>
        <taxon>Pseudomonadati</taxon>
        <taxon>Acidobacteriota</taxon>
        <taxon>Terriglobia</taxon>
        <taxon>Terriglobales</taxon>
        <taxon>Acidobacteriaceae</taxon>
        <taxon>Granulicella</taxon>
    </lineage>
</organism>
<evidence type="ECO:0000256" key="3">
    <source>
        <dbReference type="ARBA" id="ARBA00022448"/>
    </source>
</evidence>
<dbReference type="PROSITE" id="PS01219">
    <property type="entry name" value="AMMONIUM_TRANSP"/>
    <property type="match status" value="1"/>
</dbReference>
<dbReference type="InterPro" id="IPR001905">
    <property type="entry name" value="Ammonium_transpt"/>
</dbReference>
<feature type="transmembrane region" description="Helical" evidence="8">
    <location>
        <begin position="83"/>
        <end position="106"/>
    </location>
</feature>
<feature type="transmembrane region" description="Helical" evidence="8">
    <location>
        <begin position="198"/>
        <end position="217"/>
    </location>
</feature>
<accession>A0A7W8E9Q4</accession>
<name>A0A7W8E9Q4_9BACT</name>
<sequence length="523" mass="55548">MPSARTQEARPSFSHKLMRLSTRLRDAEWRRYGATLLAGKVLGVTAVMAVAAVVTELCFAKVFAADTPAVKVADVISPINTMWTLVAAFLVFGMQVGFTMLEAGFCRSRETVNVLMECIVDTCLCGLLFYAIGFAFMFSHGNGFIGYHWFFLKDIPTTYESSGVSFLAFWIFQFAFADTCSTITSGAMIGRTGFVGDLLYSLAVSGFIYPIIGHWAWGPDGFLATMGTAGYFLPHLGQSFHDFAGSTVVHTIGGMVALAGSIVLGPRLGRTFKRDGGGPMLPHDLTIAASGALLLWFGWYGFNPGSTLSAMDFEGIGRVSANTTLAACAAGLSAMFMSYPMSKKWDISFTVNGFLAGLVAITCPCYWVSPTGSILIGAVAGVVVVLGVELLEYLRIDDPIGAVPVHGLCGIWGTLSLGLFAIGKYGVSGPTAPDNSAPLTGLFYGGGLTLMKAQLIGSAIITLSTFAVALLVMWLVNLTGTLRVSHEGELYGLDLHEHGITAYPEYVITSLGSPSGLSVPSEK</sequence>
<feature type="transmembrane region" description="Helical" evidence="8">
    <location>
        <begin position="375"/>
        <end position="394"/>
    </location>
</feature>
<feature type="transmembrane region" description="Helical" evidence="8">
    <location>
        <begin position="455"/>
        <end position="476"/>
    </location>
</feature>
<feature type="domain" description="Ammonium transporter AmtB-like" evidence="9">
    <location>
        <begin position="83"/>
        <end position="503"/>
    </location>
</feature>
<dbReference type="PANTHER" id="PTHR11730">
    <property type="entry name" value="AMMONIUM TRANSPORTER"/>
    <property type="match status" value="1"/>
</dbReference>
<evidence type="ECO:0000256" key="6">
    <source>
        <dbReference type="ARBA" id="ARBA00023136"/>
    </source>
</evidence>
<dbReference type="SUPFAM" id="SSF111352">
    <property type="entry name" value="Ammonium transporter"/>
    <property type="match status" value="1"/>
</dbReference>
<dbReference type="GO" id="GO:0005886">
    <property type="term" value="C:plasma membrane"/>
    <property type="evidence" value="ECO:0007669"/>
    <property type="project" value="UniProtKB-SubCell"/>
</dbReference>
<dbReference type="NCBIfam" id="TIGR00836">
    <property type="entry name" value="amt"/>
    <property type="match status" value="1"/>
</dbReference>
<evidence type="ECO:0000256" key="4">
    <source>
        <dbReference type="ARBA" id="ARBA00022692"/>
    </source>
</evidence>
<gene>
    <name evidence="10" type="ORF">HDF15_002294</name>
</gene>
<dbReference type="AlphaFoldDB" id="A0A7W8E9Q4"/>
<keyword evidence="5 8" id="KW-1133">Transmembrane helix</keyword>
<dbReference type="Gene3D" id="1.10.3430.10">
    <property type="entry name" value="Ammonium transporter AmtB like domains"/>
    <property type="match status" value="1"/>
</dbReference>
<keyword evidence="7 8" id="KW-0924">Ammonia transport</keyword>